<reference evidence="1" key="1">
    <citation type="journal article" date="2021" name="New Phytol.">
        <title>Evolutionary innovations through gain and loss of genes in the ectomycorrhizal Boletales.</title>
        <authorList>
            <person name="Wu G."/>
            <person name="Miyauchi S."/>
            <person name="Morin E."/>
            <person name="Kuo A."/>
            <person name="Drula E."/>
            <person name="Varga T."/>
            <person name="Kohler A."/>
            <person name="Feng B."/>
            <person name="Cao Y."/>
            <person name="Lipzen A."/>
            <person name="Daum C."/>
            <person name="Hundley H."/>
            <person name="Pangilinan J."/>
            <person name="Johnson J."/>
            <person name="Barry K."/>
            <person name="LaButti K."/>
            <person name="Ng V."/>
            <person name="Ahrendt S."/>
            <person name="Min B."/>
            <person name="Choi I.G."/>
            <person name="Park H."/>
            <person name="Plett J.M."/>
            <person name="Magnuson J."/>
            <person name="Spatafora J.W."/>
            <person name="Nagy L.G."/>
            <person name="Henrissat B."/>
            <person name="Grigoriev I.V."/>
            <person name="Yang Z.L."/>
            <person name="Xu J."/>
            <person name="Martin F.M."/>
        </authorList>
    </citation>
    <scope>NUCLEOTIDE SEQUENCE</scope>
    <source>
        <strain evidence="1">ATCC 28755</strain>
    </source>
</reference>
<sequence length="256" mass="29203">MRDAGAVEEAMFCQTTLPMAVPMDWTRWGAMRKRFPQSTIVENECSGPLKLPTMFGRKFAYLRPKNVDFPVQKSRIWDPAVSIFHKSLSVFAYFEGRVAWSPRDMGGSETPSEMSHANVQPFSDSDFVPLIENNYQRIWKCVSRYGPTRKELAQSRTHNLVSELVALVALDVARTLALSQDFDEFAVEKRVVQIRPKFALHHVLAARDQKIKPSEASADYSHFSTRNITHFNPLELGAFVIMRNIAREYIGEEGCK</sequence>
<dbReference type="EMBL" id="MU268851">
    <property type="protein sequence ID" value="KAH7903627.1"/>
    <property type="molecule type" value="Genomic_DNA"/>
</dbReference>
<proteinExistence type="predicted"/>
<comment type="caution">
    <text evidence="1">The sequence shown here is derived from an EMBL/GenBank/DDBJ whole genome shotgun (WGS) entry which is preliminary data.</text>
</comment>
<name>A0ACB7ZRZ3_9AGAM</name>
<keyword evidence="2" id="KW-1185">Reference proteome</keyword>
<evidence type="ECO:0000313" key="2">
    <source>
        <dbReference type="Proteomes" id="UP000790377"/>
    </source>
</evidence>
<accession>A0ACB7ZRZ3</accession>
<organism evidence="1 2">
    <name type="scientific">Hygrophoropsis aurantiaca</name>
    <dbReference type="NCBI Taxonomy" id="72124"/>
    <lineage>
        <taxon>Eukaryota</taxon>
        <taxon>Fungi</taxon>
        <taxon>Dikarya</taxon>
        <taxon>Basidiomycota</taxon>
        <taxon>Agaricomycotina</taxon>
        <taxon>Agaricomycetes</taxon>
        <taxon>Agaricomycetidae</taxon>
        <taxon>Boletales</taxon>
        <taxon>Coniophorineae</taxon>
        <taxon>Hygrophoropsidaceae</taxon>
        <taxon>Hygrophoropsis</taxon>
    </lineage>
</organism>
<gene>
    <name evidence="1" type="ORF">BJ138DRAFT_1107518</name>
</gene>
<protein>
    <submittedName>
        <fullName evidence="1">Uncharacterized protein</fullName>
    </submittedName>
</protein>
<dbReference type="Proteomes" id="UP000790377">
    <property type="component" value="Unassembled WGS sequence"/>
</dbReference>
<evidence type="ECO:0000313" key="1">
    <source>
        <dbReference type="EMBL" id="KAH7903627.1"/>
    </source>
</evidence>